<dbReference type="EMBL" id="BSVA01000001">
    <property type="protein sequence ID" value="GMA91066.1"/>
    <property type="molecule type" value="Genomic_DNA"/>
</dbReference>
<dbReference type="Gene3D" id="3.30.70.100">
    <property type="match status" value="1"/>
</dbReference>
<evidence type="ECO:0008006" key="3">
    <source>
        <dbReference type="Google" id="ProtNLM"/>
    </source>
</evidence>
<proteinExistence type="predicted"/>
<dbReference type="Pfam" id="PF05336">
    <property type="entry name" value="rhaM"/>
    <property type="match status" value="1"/>
</dbReference>
<dbReference type="SUPFAM" id="SSF54909">
    <property type="entry name" value="Dimeric alpha+beta barrel"/>
    <property type="match status" value="1"/>
</dbReference>
<reference evidence="2" key="1">
    <citation type="journal article" date="2019" name="Int. J. Syst. Evol. Microbiol.">
        <title>The Global Catalogue of Microorganisms (GCM) 10K type strain sequencing project: providing services to taxonomists for standard genome sequencing and annotation.</title>
        <authorList>
            <consortium name="The Broad Institute Genomics Platform"/>
            <consortium name="The Broad Institute Genome Sequencing Center for Infectious Disease"/>
            <person name="Wu L."/>
            <person name="Ma J."/>
        </authorList>
    </citation>
    <scope>NUCLEOTIDE SEQUENCE [LARGE SCALE GENOMIC DNA]</scope>
    <source>
        <strain evidence="2">NBRC 108755</strain>
    </source>
</reference>
<comment type="caution">
    <text evidence="1">The sequence shown here is derived from an EMBL/GenBank/DDBJ whole genome shotgun (WGS) entry which is preliminary data.</text>
</comment>
<dbReference type="InterPro" id="IPR011008">
    <property type="entry name" value="Dimeric_a/b-barrel"/>
</dbReference>
<gene>
    <name evidence="1" type="ORF">GCM10025869_15950</name>
</gene>
<name>A0ABQ6JU91_9MICO</name>
<accession>A0ABQ6JU91</accession>
<dbReference type="PANTHER" id="PTHR34389">
    <property type="entry name" value="L-RHAMNOSE MUTAROTASE"/>
    <property type="match status" value="1"/>
</dbReference>
<keyword evidence="2" id="KW-1185">Reference proteome</keyword>
<sequence>MSVRRFGMACRLVPELREEYLRLHSAVWPGVAQTITECGIRNFSIFERDGVLFGYYEYVGDDYEADQRRMADDPVTREWWARTDPCQLPFVDEGDAGSRAAWQEFTEVWHQD</sequence>
<dbReference type="PANTHER" id="PTHR34389:SF2">
    <property type="entry name" value="L-RHAMNOSE MUTAROTASE"/>
    <property type="match status" value="1"/>
</dbReference>
<organism evidence="1 2">
    <name type="scientific">Homoserinibacter gongjuensis</name>
    <dbReference type="NCBI Taxonomy" id="1162968"/>
    <lineage>
        <taxon>Bacteria</taxon>
        <taxon>Bacillati</taxon>
        <taxon>Actinomycetota</taxon>
        <taxon>Actinomycetes</taxon>
        <taxon>Micrococcales</taxon>
        <taxon>Microbacteriaceae</taxon>
        <taxon>Homoserinibacter</taxon>
    </lineage>
</organism>
<dbReference type="Proteomes" id="UP001157069">
    <property type="component" value="Unassembled WGS sequence"/>
</dbReference>
<dbReference type="InterPro" id="IPR008000">
    <property type="entry name" value="Rham/fucose_mutarotase"/>
</dbReference>
<evidence type="ECO:0000313" key="1">
    <source>
        <dbReference type="EMBL" id="GMA91066.1"/>
    </source>
</evidence>
<evidence type="ECO:0000313" key="2">
    <source>
        <dbReference type="Proteomes" id="UP001157069"/>
    </source>
</evidence>
<protein>
    <recommendedName>
        <fullName evidence="3">L-rhamnose mutarotase</fullName>
    </recommendedName>
</protein>
<dbReference type="RefSeq" id="WP_284299201.1">
    <property type="nucleotide sequence ID" value="NZ_BSVA01000001.1"/>
</dbReference>